<dbReference type="OrthoDB" id="10515104at2759"/>
<dbReference type="AlphaFoldDB" id="A0A3M0K264"/>
<name>A0A3M0K264_HIRRU</name>
<organism evidence="2 3">
    <name type="scientific">Hirundo rustica rustica</name>
    <dbReference type="NCBI Taxonomy" id="333673"/>
    <lineage>
        <taxon>Eukaryota</taxon>
        <taxon>Metazoa</taxon>
        <taxon>Chordata</taxon>
        <taxon>Craniata</taxon>
        <taxon>Vertebrata</taxon>
        <taxon>Euteleostomi</taxon>
        <taxon>Archelosauria</taxon>
        <taxon>Archosauria</taxon>
        <taxon>Dinosauria</taxon>
        <taxon>Saurischia</taxon>
        <taxon>Theropoda</taxon>
        <taxon>Coelurosauria</taxon>
        <taxon>Aves</taxon>
        <taxon>Neognathae</taxon>
        <taxon>Neoaves</taxon>
        <taxon>Telluraves</taxon>
        <taxon>Australaves</taxon>
        <taxon>Passeriformes</taxon>
        <taxon>Sylvioidea</taxon>
        <taxon>Hirundinidae</taxon>
        <taxon>Hirundo</taxon>
    </lineage>
</organism>
<feature type="region of interest" description="Disordered" evidence="1">
    <location>
        <begin position="199"/>
        <end position="288"/>
    </location>
</feature>
<feature type="compositionally biased region" description="Low complexity" evidence="1">
    <location>
        <begin position="203"/>
        <end position="226"/>
    </location>
</feature>
<sequence length="288" mass="31903">MDQEWACAVDEELSPWADVSGRELCLWEEVTAPEFREWEEEVALQEISPHRAAGHPELHHQHIGVRMQGADVGQQELSQWGESEMVQGLQQWDEDEYDRCQELSPWEGWGCQELCPTDEDVQVQWEEVKRDLELGQVGVKRYRKQSQGKDASLQDLVLWGTYVNKAKLSREEARVSSLTGLSPWGESVSDKLWDKALPTKKVAQSSAQQGPSSPSSRGTKATAAARAAEEPPEPLAAKGEKAPGSADLGQEPQNPELSEGEMNQSHEATTGEADMEPELLQGDSGTSQ</sequence>
<dbReference type="EMBL" id="QRBI01000139">
    <property type="protein sequence ID" value="RMC01217.1"/>
    <property type="molecule type" value="Genomic_DNA"/>
</dbReference>
<gene>
    <name evidence="2" type="ORF">DUI87_22166</name>
</gene>
<evidence type="ECO:0000313" key="2">
    <source>
        <dbReference type="EMBL" id="RMC01217.1"/>
    </source>
</evidence>
<feature type="compositionally biased region" description="Polar residues" evidence="1">
    <location>
        <begin position="251"/>
        <end position="268"/>
    </location>
</feature>
<comment type="caution">
    <text evidence="2">The sequence shown here is derived from an EMBL/GenBank/DDBJ whole genome shotgun (WGS) entry which is preliminary data.</text>
</comment>
<proteinExistence type="predicted"/>
<evidence type="ECO:0000256" key="1">
    <source>
        <dbReference type="SAM" id="MobiDB-lite"/>
    </source>
</evidence>
<keyword evidence="3" id="KW-1185">Reference proteome</keyword>
<protein>
    <submittedName>
        <fullName evidence="2">Uncharacterized protein</fullName>
    </submittedName>
</protein>
<dbReference type="Proteomes" id="UP000269221">
    <property type="component" value="Unassembled WGS sequence"/>
</dbReference>
<accession>A0A3M0K264</accession>
<reference evidence="2 3" key="1">
    <citation type="submission" date="2018-07" db="EMBL/GenBank/DDBJ databases">
        <title>A high quality draft genome assembly of the barn swallow (H. rustica rustica).</title>
        <authorList>
            <person name="Formenti G."/>
            <person name="Chiara M."/>
            <person name="Poveda L."/>
            <person name="Francoijs K.-J."/>
            <person name="Bonisoli-Alquati A."/>
            <person name="Canova L."/>
            <person name="Gianfranceschi L."/>
            <person name="Horner D.S."/>
            <person name="Saino N."/>
        </authorList>
    </citation>
    <scope>NUCLEOTIDE SEQUENCE [LARGE SCALE GENOMIC DNA]</scope>
    <source>
        <strain evidence="2">Chelidonia</strain>
        <tissue evidence="2">Blood</tissue>
    </source>
</reference>
<evidence type="ECO:0000313" key="3">
    <source>
        <dbReference type="Proteomes" id="UP000269221"/>
    </source>
</evidence>